<organism evidence="2 3">
    <name type="scientific">Weissella oryzae (strain DSM 25784 / JCM 18191 / LMG 30913 / SG25)</name>
    <dbReference type="NCBI Taxonomy" id="1329250"/>
    <lineage>
        <taxon>Bacteria</taxon>
        <taxon>Bacillati</taxon>
        <taxon>Bacillota</taxon>
        <taxon>Bacilli</taxon>
        <taxon>Lactobacillales</taxon>
        <taxon>Lactobacillaceae</taxon>
        <taxon>Weissella</taxon>
    </lineage>
</organism>
<evidence type="ECO:0000313" key="2">
    <source>
        <dbReference type="EMBL" id="GAK30875.1"/>
    </source>
</evidence>
<accession>A0A069CSU1</accession>
<protein>
    <recommendedName>
        <fullName evidence="1">Bacterial archaeo-eukaryotic release factor family 6 domain-containing protein</fullName>
    </recommendedName>
</protein>
<dbReference type="STRING" id="1329250.WOSG25_051480"/>
<sequence>MQKNILTTLLNDMVSEKGHVTTIYYTAGDNHQQNTSNLEKIQKTLADKPTILAQLNKVINEQKINELRQVTVAIFITDSNNYFYQFDRLDIDSYVAKDTLPVLLPLLELKQSVPERIIVNLAYDQVDVYHVTENSIELLEAAEPLNISTILGDQFRAGETNSRSMGDKQLAVHGHNASREKKAAEHERFYRNVDAAVYALIQEEHADLPIILAGTPDNISQYEDVSKQVSRNIDHNFQIRNQHNNMQDLYRAYKEATGQVNQQTAKYILTKANPKNVINADYTKELALGDKQILIIRKNYFTLPAEQILALSELGISAYKLKLPIYFIDTMDASANMIQVD</sequence>
<name>A0A069CSU1_WEIOS</name>
<dbReference type="InterPro" id="IPR040628">
    <property type="entry name" value="BaeRF_family6"/>
</dbReference>
<feature type="domain" description="Bacterial archaeo-eukaryotic release factor family 6" evidence="1">
    <location>
        <begin position="118"/>
        <end position="229"/>
    </location>
</feature>
<evidence type="ECO:0000313" key="3">
    <source>
        <dbReference type="Proteomes" id="UP000030643"/>
    </source>
</evidence>
<dbReference type="Pfam" id="PF18848">
    <property type="entry name" value="baeRF_family6"/>
    <property type="match status" value="1"/>
</dbReference>
<dbReference type="RefSeq" id="WP_027698938.1">
    <property type="nucleotide sequence ID" value="NZ_DF820488.1"/>
</dbReference>
<reference evidence="3" key="1">
    <citation type="journal article" date="2014" name="Genome Announc.">
        <title>Draft genome sequence of Weissella oryzae SG25T, isolated from fermented rice grains.</title>
        <authorList>
            <person name="Tanizawa Y."/>
            <person name="Fujisawa T."/>
            <person name="Mochizuki T."/>
            <person name="Kaminuma E."/>
            <person name="Suzuki Y."/>
            <person name="Nakamura Y."/>
            <person name="Tohno M."/>
        </authorList>
    </citation>
    <scope>NUCLEOTIDE SEQUENCE [LARGE SCALE GENOMIC DNA]</scope>
    <source>
        <strain evidence="3">DSM 25784 / JCM 18191 / LMG 30913 / SG25</strain>
    </source>
</reference>
<proteinExistence type="predicted"/>
<dbReference type="AlphaFoldDB" id="A0A069CSU1"/>
<dbReference type="EMBL" id="DF820488">
    <property type="protein sequence ID" value="GAK30875.1"/>
    <property type="molecule type" value="Genomic_DNA"/>
</dbReference>
<dbReference type="eggNOG" id="ENOG50308G2">
    <property type="taxonomic scope" value="Bacteria"/>
</dbReference>
<dbReference type="Proteomes" id="UP000030643">
    <property type="component" value="Unassembled WGS sequence"/>
</dbReference>
<dbReference type="OrthoDB" id="4393931at2"/>
<keyword evidence="3" id="KW-1185">Reference proteome</keyword>
<gene>
    <name evidence="2" type="ORF">WOSG25_051480</name>
</gene>
<evidence type="ECO:0000259" key="1">
    <source>
        <dbReference type="Pfam" id="PF18848"/>
    </source>
</evidence>